<proteinExistence type="predicted"/>
<accession>A0A401IP55</accession>
<name>A0A401IP55_9VIRU</name>
<protein>
    <submittedName>
        <fullName evidence="1">Wsv134-like protein</fullName>
    </submittedName>
</protein>
<comment type="caution">
    <text evidence="1">The sequence shown here is derived from an EMBL/GenBank/DDBJ whole genome shotgun (WGS) entry which is preliminary data.</text>
</comment>
<evidence type="ECO:0000313" key="1">
    <source>
        <dbReference type="EMBL" id="GBG35380.1"/>
    </source>
</evidence>
<sequence length="154" mass="17814">MYFQTLSDLKLGILLASISREVMDDGNLAYTVETLDIKIVLINGRLTVYPREYQVSNILCSSGKQMFFLFNVADSNWTIGCCINFGIFKERLRQDLLHRERYYTLEETGITDVVSDLEFLFSSTKSRWTTLSKDESERLSKTLRREPSCLEGEL</sequence>
<organism evidence="1">
    <name type="scientific">Hemigrapsus takanoi nimavirus</name>
    <dbReference type="NCBI Taxonomy" id="2133792"/>
    <lineage>
        <taxon>Viruses</taxon>
        <taxon>Viruses incertae sedis</taxon>
        <taxon>Naldaviricetes</taxon>
        <taxon>Nimaviridae</taxon>
    </lineage>
</organism>
<dbReference type="EMBL" id="BFCC01000002">
    <property type="protein sequence ID" value="GBG35380.1"/>
    <property type="molecule type" value="Genomic_DNA"/>
</dbReference>
<reference evidence="1" key="1">
    <citation type="journal article" date="2018" name="J. Virol.">
        <title>Crustacean Genome Exploration Reveals the Evolutionary Origin of White Spot Syndrome Virus.</title>
        <authorList>
            <person name="Kawato S."/>
            <person name="Shitara A."/>
            <person name="Wang Y."/>
            <person name="Nozaki R."/>
            <person name="Kondo H."/>
            <person name="Hirono I."/>
        </authorList>
    </citation>
    <scope>NUCLEOTIDE SEQUENCE</scope>
    <source>
        <strain evidence="1">TUMSAT-1</strain>
    </source>
</reference>